<dbReference type="AlphaFoldDB" id="U2JDD0"/>
<evidence type="ECO:0000259" key="6">
    <source>
        <dbReference type="Pfam" id="PF00413"/>
    </source>
</evidence>
<evidence type="ECO:0000256" key="4">
    <source>
        <dbReference type="ARBA" id="ARBA00022833"/>
    </source>
</evidence>
<keyword evidence="1" id="KW-0645">Protease</keyword>
<dbReference type="Gene3D" id="3.40.390.10">
    <property type="entry name" value="Collagenase (Catalytic Domain)"/>
    <property type="match status" value="1"/>
</dbReference>
<keyword evidence="4" id="KW-0862">Zinc</keyword>
<reference evidence="7 8" key="1">
    <citation type="submission" date="2013-06" db="EMBL/GenBank/DDBJ databases">
        <authorList>
            <person name="Weinstock G."/>
            <person name="Sodergren E."/>
            <person name="Lobos E.A."/>
            <person name="Fulton L."/>
            <person name="Fulton R."/>
            <person name="Courtney L."/>
            <person name="Fronick C."/>
            <person name="O'Laughlin M."/>
            <person name="Godfrey J."/>
            <person name="Wilson R.M."/>
            <person name="Miner T."/>
            <person name="Farmer C."/>
            <person name="Delehaunty K."/>
            <person name="Cordes M."/>
            <person name="Minx P."/>
            <person name="Tomlinson C."/>
            <person name="Chen J."/>
            <person name="Wollam A."/>
            <person name="Pepin K.H."/>
            <person name="Bhonagiri V."/>
            <person name="Zhang X."/>
            <person name="Warren W."/>
            <person name="Mitreva M."/>
            <person name="Mardis E.R."/>
            <person name="Wilson R.K."/>
        </authorList>
    </citation>
    <scope>NUCLEOTIDE SEQUENCE [LARGE SCALE GENOMIC DNA]</scope>
    <source>
        <strain evidence="7 8">W1703</strain>
    </source>
</reference>
<keyword evidence="2" id="KW-0479">Metal-binding</keyword>
<keyword evidence="5" id="KW-1133">Transmembrane helix</keyword>
<name>U2JDD0_9STRE</name>
<keyword evidence="3" id="KW-0378">Hydrolase</keyword>
<dbReference type="GO" id="GO:0006508">
    <property type="term" value="P:proteolysis"/>
    <property type="evidence" value="ECO:0007669"/>
    <property type="project" value="UniProtKB-KW"/>
</dbReference>
<evidence type="ECO:0000256" key="2">
    <source>
        <dbReference type="ARBA" id="ARBA00022723"/>
    </source>
</evidence>
<dbReference type="GO" id="GO:0031012">
    <property type="term" value="C:extracellular matrix"/>
    <property type="evidence" value="ECO:0007669"/>
    <property type="project" value="InterPro"/>
</dbReference>
<dbReference type="Proteomes" id="UP000016617">
    <property type="component" value="Unassembled WGS sequence"/>
</dbReference>
<accession>U2JDD0</accession>
<feature type="transmembrane region" description="Helical" evidence="5">
    <location>
        <begin position="43"/>
        <end position="65"/>
    </location>
</feature>
<evidence type="ECO:0000313" key="8">
    <source>
        <dbReference type="Proteomes" id="UP000016617"/>
    </source>
</evidence>
<keyword evidence="5" id="KW-0472">Membrane</keyword>
<comment type="caution">
    <text evidence="7">The sequence shown here is derived from an EMBL/GenBank/DDBJ whole genome shotgun (WGS) entry which is preliminary data.</text>
</comment>
<protein>
    <submittedName>
        <fullName evidence="7">Matrixin</fullName>
    </submittedName>
</protein>
<dbReference type="Pfam" id="PF00413">
    <property type="entry name" value="Peptidase_M10"/>
    <property type="match status" value="1"/>
</dbReference>
<dbReference type="GO" id="GO:0004222">
    <property type="term" value="F:metalloendopeptidase activity"/>
    <property type="evidence" value="ECO:0007669"/>
    <property type="project" value="InterPro"/>
</dbReference>
<feature type="domain" description="Peptidase M10 metallopeptidase" evidence="6">
    <location>
        <begin position="129"/>
        <end position="258"/>
    </location>
</feature>
<dbReference type="SUPFAM" id="SSF55486">
    <property type="entry name" value="Metalloproteases ('zincins'), catalytic domain"/>
    <property type="match status" value="1"/>
</dbReference>
<dbReference type="GO" id="GO:0008270">
    <property type="term" value="F:zinc ion binding"/>
    <property type="evidence" value="ECO:0007669"/>
    <property type="project" value="InterPro"/>
</dbReference>
<evidence type="ECO:0000313" key="7">
    <source>
        <dbReference type="EMBL" id="ERJ77795.1"/>
    </source>
</evidence>
<dbReference type="CDD" id="cd04268">
    <property type="entry name" value="ZnMc_MMP_like"/>
    <property type="match status" value="1"/>
</dbReference>
<dbReference type="HOGENOM" id="CLU_085085_0_0_9"/>
<evidence type="ECO:0000256" key="3">
    <source>
        <dbReference type="ARBA" id="ARBA00022801"/>
    </source>
</evidence>
<dbReference type="InterPro" id="IPR001818">
    <property type="entry name" value="Pept_M10_metallopeptidase"/>
</dbReference>
<gene>
    <name evidence="7" type="ORF">HMPREF1557_00597</name>
</gene>
<evidence type="ECO:0000256" key="5">
    <source>
        <dbReference type="SAM" id="Phobius"/>
    </source>
</evidence>
<proteinExistence type="predicted"/>
<dbReference type="EMBL" id="AWVA01000029">
    <property type="protein sequence ID" value="ERJ77795.1"/>
    <property type="molecule type" value="Genomic_DNA"/>
</dbReference>
<evidence type="ECO:0000256" key="1">
    <source>
        <dbReference type="ARBA" id="ARBA00022670"/>
    </source>
</evidence>
<organism evidence="7 8">
    <name type="scientific">Streptococcus sobrinus W1703</name>
    <dbReference type="NCBI Taxonomy" id="1227275"/>
    <lineage>
        <taxon>Bacteria</taxon>
        <taxon>Bacillati</taxon>
        <taxon>Bacillota</taxon>
        <taxon>Bacilli</taxon>
        <taxon>Lactobacillales</taxon>
        <taxon>Streptococcaceae</taxon>
        <taxon>Streptococcus</taxon>
    </lineage>
</organism>
<sequence length="259" mass="28756">MYFWLLLAILGVTRKGLEGEIMRSFFKLLWAIPRAILSFVWHFFWGFIRTLAIFALVIFALAWYANHSQSPFAQTVRTGLTNVTSQFSPQANLKQNLKKIATDAASDHQSQGARWETNSATVYIASTDSTFVSAYQEAITAWNNTGAFSLNLVSNKDSANIILTDQSDSSSQAAGETKTTTESLTNRITHADVYLNSYYLLNDAYGYSQERIVNTAEHELGHAMGLDHDDSQASVMQSAGSYYSIQATDIAALQKLYAN</sequence>
<keyword evidence="5" id="KW-0812">Transmembrane</keyword>
<dbReference type="PATRIC" id="fig|1227275.3.peg.524"/>
<dbReference type="InterPro" id="IPR024079">
    <property type="entry name" value="MetalloPept_cat_dom_sf"/>
</dbReference>